<name>A0A5C3K8W7_COPMA</name>
<dbReference type="PANTHER" id="PTHR46579:SF1">
    <property type="entry name" value="F5_8 TYPE C DOMAIN-CONTAINING PROTEIN"/>
    <property type="match status" value="1"/>
</dbReference>
<dbReference type="OrthoDB" id="3247418at2759"/>
<accession>A0A5C3K8W7</accession>
<dbReference type="Proteomes" id="UP000307440">
    <property type="component" value="Unassembled WGS sequence"/>
</dbReference>
<evidence type="ECO:0000313" key="2">
    <source>
        <dbReference type="Proteomes" id="UP000307440"/>
    </source>
</evidence>
<dbReference type="STRING" id="230819.A0A5C3K8W7"/>
<gene>
    <name evidence="1" type="ORF">FA15DRAFT_607219</name>
</gene>
<dbReference type="AlphaFoldDB" id="A0A5C3K8W7"/>
<protein>
    <recommendedName>
        <fullName evidence="3">DUF4218 domain-containing protein</fullName>
    </recommendedName>
</protein>
<evidence type="ECO:0008006" key="3">
    <source>
        <dbReference type="Google" id="ProtNLM"/>
    </source>
</evidence>
<dbReference type="PANTHER" id="PTHR46579">
    <property type="entry name" value="F5/8 TYPE C DOMAIN-CONTAINING PROTEIN-RELATED"/>
    <property type="match status" value="1"/>
</dbReference>
<evidence type="ECO:0000313" key="1">
    <source>
        <dbReference type="EMBL" id="TFK16485.1"/>
    </source>
</evidence>
<organism evidence="1 2">
    <name type="scientific">Coprinopsis marcescibilis</name>
    <name type="common">Agaric fungus</name>
    <name type="synonym">Psathyrella marcescibilis</name>
    <dbReference type="NCBI Taxonomy" id="230819"/>
    <lineage>
        <taxon>Eukaryota</taxon>
        <taxon>Fungi</taxon>
        <taxon>Dikarya</taxon>
        <taxon>Basidiomycota</taxon>
        <taxon>Agaricomycotina</taxon>
        <taxon>Agaricomycetes</taxon>
        <taxon>Agaricomycetidae</taxon>
        <taxon>Agaricales</taxon>
        <taxon>Agaricineae</taxon>
        <taxon>Psathyrellaceae</taxon>
        <taxon>Coprinopsis</taxon>
    </lineage>
</organism>
<reference evidence="1 2" key="1">
    <citation type="journal article" date="2019" name="Nat. Ecol. Evol.">
        <title>Megaphylogeny resolves global patterns of mushroom evolution.</title>
        <authorList>
            <person name="Varga T."/>
            <person name="Krizsan K."/>
            <person name="Foldi C."/>
            <person name="Dima B."/>
            <person name="Sanchez-Garcia M."/>
            <person name="Sanchez-Ramirez S."/>
            <person name="Szollosi G.J."/>
            <person name="Szarkandi J.G."/>
            <person name="Papp V."/>
            <person name="Albert L."/>
            <person name="Andreopoulos W."/>
            <person name="Angelini C."/>
            <person name="Antonin V."/>
            <person name="Barry K.W."/>
            <person name="Bougher N.L."/>
            <person name="Buchanan P."/>
            <person name="Buyck B."/>
            <person name="Bense V."/>
            <person name="Catcheside P."/>
            <person name="Chovatia M."/>
            <person name="Cooper J."/>
            <person name="Damon W."/>
            <person name="Desjardin D."/>
            <person name="Finy P."/>
            <person name="Geml J."/>
            <person name="Haridas S."/>
            <person name="Hughes K."/>
            <person name="Justo A."/>
            <person name="Karasinski D."/>
            <person name="Kautmanova I."/>
            <person name="Kiss B."/>
            <person name="Kocsube S."/>
            <person name="Kotiranta H."/>
            <person name="LaButti K.M."/>
            <person name="Lechner B.E."/>
            <person name="Liimatainen K."/>
            <person name="Lipzen A."/>
            <person name="Lukacs Z."/>
            <person name="Mihaltcheva S."/>
            <person name="Morgado L.N."/>
            <person name="Niskanen T."/>
            <person name="Noordeloos M.E."/>
            <person name="Ohm R.A."/>
            <person name="Ortiz-Santana B."/>
            <person name="Ovrebo C."/>
            <person name="Racz N."/>
            <person name="Riley R."/>
            <person name="Savchenko A."/>
            <person name="Shiryaev A."/>
            <person name="Soop K."/>
            <person name="Spirin V."/>
            <person name="Szebenyi C."/>
            <person name="Tomsovsky M."/>
            <person name="Tulloss R.E."/>
            <person name="Uehling J."/>
            <person name="Grigoriev I.V."/>
            <person name="Vagvolgyi C."/>
            <person name="Papp T."/>
            <person name="Martin F.M."/>
            <person name="Miettinen O."/>
            <person name="Hibbett D.S."/>
            <person name="Nagy L.G."/>
        </authorList>
    </citation>
    <scope>NUCLEOTIDE SEQUENCE [LARGE SCALE GENOMIC DNA]</scope>
    <source>
        <strain evidence="1 2">CBS 121175</strain>
    </source>
</reference>
<sequence>MFLVRVIPGPREPPVDAINHYFSSLVDELLEFWVHGVYFSRTHRHPRGRRIRCVLAAVVCDLPGARKTAGFAALSHTRFCSICECKTSIKNNIQQYKGYVDTPYPLWVRRTAESCRVAGQAYEDASDEVARRSVFDKTGVRCSEFHRLPYYDPARFVVVDAMHNLFLGLTQVHCTTLLGICSREQKLSPELVLHIPFSNDWQLFPENIQKGVKYLRTALESPLGPQLEDGQQHNEQEPVRIENPIAEELAELRADIHAMITPSWMSKLPSNLGDPSHGKLKADQWRLLATVYLPASLTRLWGKLDDNRKLLDVSMSLFLAISIATTHTTSQSRAQQYLQHYQAYIDGVKKLDKDYVFRPNHHMAFHLAEYLEMYGPVHSWWTFPFERMIGMLQHIPTNNIISEYPN</sequence>
<dbReference type="EMBL" id="ML210780">
    <property type="protein sequence ID" value="TFK16485.1"/>
    <property type="molecule type" value="Genomic_DNA"/>
</dbReference>
<proteinExistence type="predicted"/>
<keyword evidence="2" id="KW-1185">Reference proteome</keyword>